<dbReference type="Proteomes" id="UP000261540">
    <property type="component" value="Unplaced"/>
</dbReference>
<dbReference type="GO" id="GO:0038023">
    <property type="term" value="F:signaling receptor activity"/>
    <property type="evidence" value="ECO:0007669"/>
    <property type="project" value="TreeGrafter"/>
</dbReference>
<reference evidence="6" key="2">
    <citation type="submission" date="2025-09" db="UniProtKB">
        <authorList>
            <consortium name="Ensembl"/>
        </authorList>
    </citation>
    <scope>IDENTIFICATION</scope>
</reference>
<sequence>MGMKLLAFSKAGAIDLHEEDEGARVMTLPLQAHHAMEKMEEFVYKVWEGRWRVIPYHVLPEWLKDNDYLLHGHRPPMPSFRACFGSIFRIHTETGNIWTHLLGERGDHGLVLLDGCPLHHGRWPVCRTDTRALFPRKV</sequence>
<dbReference type="Ensembl" id="ENSPKIT00000021838.1">
    <property type="protein sequence ID" value="ENSPKIP00000040814.1"/>
    <property type="gene ID" value="ENSPKIG00000017500.1"/>
</dbReference>
<evidence type="ECO:0000256" key="4">
    <source>
        <dbReference type="ARBA" id="ARBA00022989"/>
    </source>
</evidence>
<keyword evidence="4" id="KW-1133">Transmembrane helix</keyword>
<dbReference type="PANTHER" id="PTHR20855:SF40">
    <property type="entry name" value="ADIPONECTIN RECEPTOR PROTEIN 1"/>
    <property type="match status" value="1"/>
</dbReference>
<dbReference type="AlphaFoldDB" id="A0A3B3TDH0"/>
<evidence type="ECO:0000256" key="1">
    <source>
        <dbReference type="ARBA" id="ARBA00004141"/>
    </source>
</evidence>
<evidence type="ECO:0000256" key="2">
    <source>
        <dbReference type="ARBA" id="ARBA00007018"/>
    </source>
</evidence>
<proteinExistence type="inferred from homology"/>
<keyword evidence="5" id="KW-0472">Membrane</keyword>
<comment type="similarity">
    <text evidence="2">Belongs to the ADIPOR family.</text>
</comment>
<keyword evidence="3" id="KW-0812">Transmembrane</keyword>
<evidence type="ECO:0000256" key="5">
    <source>
        <dbReference type="ARBA" id="ARBA00023136"/>
    </source>
</evidence>
<keyword evidence="7" id="KW-1185">Reference proteome</keyword>
<comment type="subcellular location">
    <subcellularLocation>
        <location evidence="1">Membrane</location>
        <topology evidence="1">Multi-pass membrane protein</topology>
    </subcellularLocation>
</comment>
<protein>
    <submittedName>
        <fullName evidence="6">Adiponectin receptor 1</fullName>
    </submittedName>
</protein>
<organism evidence="6 7">
    <name type="scientific">Paramormyrops kingsleyae</name>
    <dbReference type="NCBI Taxonomy" id="1676925"/>
    <lineage>
        <taxon>Eukaryota</taxon>
        <taxon>Metazoa</taxon>
        <taxon>Chordata</taxon>
        <taxon>Craniata</taxon>
        <taxon>Vertebrata</taxon>
        <taxon>Euteleostomi</taxon>
        <taxon>Actinopterygii</taxon>
        <taxon>Neopterygii</taxon>
        <taxon>Teleostei</taxon>
        <taxon>Osteoglossocephala</taxon>
        <taxon>Osteoglossomorpha</taxon>
        <taxon>Osteoglossiformes</taxon>
        <taxon>Mormyridae</taxon>
        <taxon>Paramormyrops</taxon>
    </lineage>
</organism>
<accession>A0A3B3TDH0</accession>
<evidence type="ECO:0000256" key="3">
    <source>
        <dbReference type="ARBA" id="ARBA00022692"/>
    </source>
</evidence>
<evidence type="ECO:0000313" key="7">
    <source>
        <dbReference type="Proteomes" id="UP000261540"/>
    </source>
</evidence>
<dbReference type="PANTHER" id="PTHR20855">
    <property type="entry name" value="ADIPOR/PROGESTIN RECEPTOR-RELATED"/>
    <property type="match status" value="1"/>
</dbReference>
<dbReference type="GO" id="GO:0033211">
    <property type="term" value="P:adiponectin-activated signaling pathway"/>
    <property type="evidence" value="ECO:0007669"/>
    <property type="project" value="TreeGrafter"/>
</dbReference>
<reference evidence="6" key="1">
    <citation type="submission" date="2025-08" db="UniProtKB">
        <authorList>
            <consortium name="Ensembl"/>
        </authorList>
    </citation>
    <scope>IDENTIFICATION</scope>
</reference>
<dbReference type="GeneTree" id="ENSGT00940000154563"/>
<dbReference type="GO" id="GO:0005886">
    <property type="term" value="C:plasma membrane"/>
    <property type="evidence" value="ECO:0007669"/>
    <property type="project" value="TreeGrafter"/>
</dbReference>
<gene>
    <name evidence="6" type="primary">ADIPOR1</name>
</gene>
<dbReference type="InterPro" id="IPR004254">
    <property type="entry name" value="AdipoR/HlyIII-related"/>
</dbReference>
<name>A0A3B3TDH0_9TELE</name>
<evidence type="ECO:0000313" key="6">
    <source>
        <dbReference type="Ensembl" id="ENSPKIP00000040814.1"/>
    </source>
</evidence>